<dbReference type="SUPFAM" id="SSF53335">
    <property type="entry name" value="S-adenosyl-L-methionine-dependent methyltransferases"/>
    <property type="match status" value="1"/>
</dbReference>
<protein>
    <submittedName>
        <fullName evidence="2">Phospholipid methyltransferase</fullName>
    </submittedName>
</protein>
<keyword evidence="2" id="KW-0808">Transferase</keyword>
<dbReference type="AlphaFoldDB" id="A0A369UST6"/>
<dbReference type="EMBL" id="QQAH01000001">
    <property type="protein sequence ID" value="RDD83581.1"/>
    <property type="molecule type" value="Genomic_DNA"/>
</dbReference>
<accession>A0A369UST6</accession>
<dbReference type="InterPro" id="IPR029063">
    <property type="entry name" value="SAM-dependent_MTases_sf"/>
</dbReference>
<comment type="caution">
    <text evidence="2">The sequence shown here is derived from an EMBL/GenBank/DDBJ whole genome shotgun (WGS) entry which is preliminary data.</text>
</comment>
<evidence type="ECO:0000313" key="2">
    <source>
        <dbReference type="EMBL" id="RDD83581.1"/>
    </source>
</evidence>
<dbReference type="GO" id="GO:0000179">
    <property type="term" value="F:rRNA (adenine-N6,N6-)-dimethyltransferase activity"/>
    <property type="evidence" value="ECO:0007669"/>
    <property type="project" value="InterPro"/>
</dbReference>
<name>A0A369UST6_9GAMM</name>
<keyword evidence="1" id="KW-0949">S-adenosyl-L-methionine</keyword>
<gene>
    <name evidence="2" type="ORF">DVJ77_03110</name>
</gene>
<keyword evidence="2" id="KW-0489">Methyltransferase</keyword>
<sequence>MSLSDTLAFLRAWLRDPRSIGAVAPSGPALTRLMTAHIGQLDGPVIELGPGTGVFTRALLEGGLPIDRLALIEADPHFADALARRYPQARVLSMDAAQLGQTHPLFGEERACAIISGLPLLSMPTEKVIAILQGAFDQQLHADGVFYQFTYGPRCPLSDSTLQQLDLVAVRVGSALLNLPPASVYRFSRRPQARFVA</sequence>
<dbReference type="RefSeq" id="WP_114843973.1">
    <property type="nucleotide sequence ID" value="NZ_JBHSPE010000001.1"/>
</dbReference>
<dbReference type="OrthoDB" id="9805585at2"/>
<dbReference type="Gene3D" id="3.40.50.150">
    <property type="entry name" value="Vaccinia Virus protein VP39"/>
    <property type="match status" value="1"/>
</dbReference>
<evidence type="ECO:0000313" key="3">
    <source>
        <dbReference type="Proteomes" id="UP000253782"/>
    </source>
</evidence>
<dbReference type="InterPro" id="IPR020596">
    <property type="entry name" value="rRNA_Ade_Mease_Trfase_CS"/>
</dbReference>
<dbReference type="PROSITE" id="PS01131">
    <property type="entry name" value="RRNA_A_DIMETH"/>
    <property type="match status" value="1"/>
</dbReference>
<proteinExistence type="predicted"/>
<evidence type="ECO:0000256" key="1">
    <source>
        <dbReference type="ARBA" id="ARBA00022691"/>
    </source>
</evidence>
<keyword evidence="3" id="KW-1185">Reference proteome</keyword>
<dbReference type="Proteomes" id="UP000253782">
    <property type="component" value="Unassembled WGS sequence"/>
</dbReference>
<organism evidence="2 3">
    <name type="scientific">Dyella tabacisoli</name>
    <dbReference type="NCBI Taxonomy" id="2282381"/>
    <lineage>
        <taxon>Bacteria</taxon>
        <taxon>Pseudomonadati</taxon>
        <taxon>Pseudomonadota</taxon>
        <taxon>Gammaproteobacteria</taxon>
        <taxon>Lysobacterales</taxon>
        <taxon>Rhodanobacteraceae</taxon>
        <taxon>Dyella</taxon>
    </lineage>
</organism>
<reference evidence="2 3" key="1">
    <citation type="submission" date="2018-07" db="EMBL/GenBank/DDBJ databases">
        <title>Dyella tabacisoli L4-6T, whole genome shotgun sequence.</title>
        <authorList>
            <person name="Zhou X.-K."/>
            <person name="Li W.-J."/>
            <person name="Duan Y.-Q."/>
        </authorList>
    </citation>
    <scope>NUCLEOTIDE SEQUENCE [LARGE SCALE GENOMIC DNA]</scope>
    <source>
        <strain evidence="2 3">L4-6</strain>
    </source>
</reference>